<dbReference type="OrthoDB" id="2152896at2759"/>
<evidence type="ECO:0000313" key="5">
    <source>
        <dbReference type="Proteomes" id="UP000769528"/>
    </source>
</evidence>
<keyword evidence="1" id="KW-0862">Zinc</keyword>
<evidence type="ECO:0000256" key="1">
    <source>
        <dbReference type="PROSITE-ProRule" id="PRU00042"/>
    </source>
</evidence>
<feature type="compositionally biased region" description="Polar residues" evidence="2">
    <location>
        <begin position="250"/>
        <end position="267"/>
    </location>
</feature>
<reference evidence="4" key="1">
    <citation type="journal article" date="2021" name="Open Biol.">
        <title>Shared evolutionary footprints suggest mitochondrial oxidative damage underlies multiple complex I losses in fungi.</title>
        <authorList>
            <person name="Schikora-Tamarit M.A."/>
            <person name="Marcet-Houben M."/>
            <person name="Nosek J."/>
            <person name="Gabaldon T."/>
        </authorList>
    </citation>
    <scope>NUCLEOTIDE SEQUENCE</scope>
    <source>
        <strain evidence="4">CBS6341</strain>
    </source>
</reference>
<gene>
    <name evidence="4" type="ORF">WICMUC_002080</name>
</gene>
<sequence>MASHTHNTNHLSRRASIASSPYTIPNKIISNSTHRQSFSQTNSPFTNNSSSMRRDSSAIDDSDINNTLSSSVPILSREFVVRRISEGESGRLKEELKCEACGKGYKHISSLAKHLWEHTPEWNVTKRLLISKHQQVQLLEAASILVSMNEFNPNIPDTINEEDFQDESQFTESKISFNKINFGQDSNDSISINNHNINNFNFNALSSNSSSINSPNPGPITDEELDPTLTTAPIQSSLKTSQLERKNSISLNTNSSPLKSTLSNATNGGFLDVPKTLNNGKVNGEDIGDGNENDNFNEEAIIDDYDDDFDDDDDENDRFNDNIVDEGVFGKME</sequence>
<evidence type="ECO:0000259" key="3">
    <source>
        <dbReference type="PROSITE" id="PS50157"/>
    </source>
</evidence>
<dbReference type="GO" id="GO:0008270">
    <property type="term" value="F:zinc ion binding"/>
    <property type="evidence" value="ECO:0007669"/>
    <property type="project" value="UniProtKB-KW"/>
</dbReference>
<feature type="region of interest" description="Disordered" evidence="2">
    <location>
        <begin position="31"/>
        <end position="62"/>
    </location>
</feature>
<keyword evidence="1" id="KW-0479">Metal-binding</keyword>
<dbReference type="InterPro" id="IPR013087">
    <property type="entry name" value="Znf_C2H2_type"/>
</dbReference>
<keyword evidence="1" id="KW-0863">Zinc-finger</keyword>
<feature type="domain" description="C2H2-type" evidence="3">
    <location>
        <begin position="96"/>
        <end position="123"/>
    </location>
</feature>
<evidence type="ECO:0000313" key="4">
    <source>
        <dbReference type="EMBL" id="KAH3676449.1"/>
    </source>
</evidence>
<proteinExistence type="predicted"/>
<name>A0A9P8PS26_9ASCO</name>
<protein>
    <recommendedName>
        <fullName evidence="3">C2H2-type domain-containing protein</fullName>
    </recommendedName>
</protein>
<feature type="compositionally biased region" description="Acidic residues" evidence="2">
    <location>
        <begin position="286"/>
        <end position="296"/>
    </location>
</feature>
<evidence type="ECO:0000256" key="2">
    <source>
        <dbReference type="SAM" id="MobiDB-lite"/>
    </source>
</evidence>
<dbReference type="Proteomes" id="UP000769528">
    <property type="component" value="Unassembled WGS sequence"/>
</dbReference>
<feature type="compositionally biased region" description="Polar residues" evidence="2">
    <location>
        <begin position="31"/>
        <end position="46"/>
    </location>
</feature>
<reference evidence="4" key="2">
    <citation type="submission" date="2021-01" db="EMBL/GenBank/DDBJ databases">
        <authorList>
            <person name="Schikora-Tamarit M.A."/>
        </authorList>
    </citation>
    <scope>NUCLEOTIDE SEQUENCE</scope>
    <source>
        <strain evidence="4">CBS6341</strain>
    </source>
</reference>
<comment type="caution">
    <text evidence="4">The sequence shown here is derived from an EMBL/GenBank/DDBJ whole genome shotgun (WGS) entry which is preliminary data.</text>
</comment>
<dbReference type="EMBL" id="JAEUBF010000637">
    <property type="protein sequence ID" value="KAH3676449.1"/>
    <property type="molecule type" value="Genomic_DNA"/>
</dbReference>
<feature type="region of interest" description="Disordered" evidence="2">
    <location>
        <begin position="250"/>
        <end position="296"/>
    </location>
</feature>
<dbReference type="PROSITE" id="PS00028">
    <property type="entry name" value="ZINC_FINGER_C2H2_1"/>
    <property type="match status" value="1"/>
</dbReference>
<dbReference type="AlphaFoldDB" id="A0A9P8PS26"/>
<organism evidence="4 5">
    <name type="scientific">Wickerhamomyces mucosus</name>
    <dbReference type="NCBI Taxonomy" id="1378264"/>
    <lineage>
        <taxon>Eukaryota</taxon>
        <taxon>Fungi</taxon>
        <taxon>Dikarya</taxon>
        <taxon>Ascomycota</taxon>
        <taxon>Saccharomycotina</taxon>
        <taxon>Saccharomycetes</taxon>
        <taxon>Phaffomycetales</taxon>
        <taxon>Wickerhamomycetaceae</taxon>
        <taxon>Wickerhamomyces</taxon>
    </lineage>
</organism>
<accession>A0A9P8PS26</accession>
<keyword evidence="5" id="KW-1185">Reference proteome</keyword>
<dbReference type="PROSITE" id="PS50157">
    <property type="entry name" value="ZINC_FINGER_C2H2_2"/>
    <property type="match status" value="1"/>
</dbReference>